<dbReference type="RefSeq" id="WP_109773606.1">
    <property type="nucleotide sequence ID" value="NZ_QGDQ01000006.1"/>
</dbReference>
<dbReference type="InterPro" id="IPR036104">
    <property type="entry name" value="BFN_sf"/>
</dbReference>
<dbReference type="Pfam" id="PF02577">
    <property type="entry name" value="BFN_dom"/>
    <property type="match status" value="1"/>
</dbReference>
<dbReference type="PROSITE" id="PS51658">
    <property type="entry name" value="BFN"/>
    <property type="match status" value="1"/>
</dbReference>
<name>A0A316AAQ5_9ACTN</name>
<dbReference type="InterPro" id="IPR003729">
    <property type="entry name" value="Bi_nuclease_dom"/>
</dbReference>
<organism evidence="3 4">
    <name type="scientific">Quadrisphaera granulorum</name>
    <dbReference type="NCBI Taxonomy" id="317664"/>
    <lineage>
        <taxon>Bacteria</taxon>
        <taxon>Bacillati</taxon>
        <taxon>Actinomycetota</taxon>
        <taxon>Actinomycetes</taxon>
        <taxon>Kineosporiales</taxon>
        <taxon>Kineosporiaceae</taxon>
        <taxon>Quadrisphaera</taxon>
    </lineage>
</organism>
<gene>
    <name evidence="3" type="ORF">BXY45_106145</name>
</gene>
<dbReference type="Proteomes" id="UP000245469">
    <property type="component" value="Unassembled WGS sequence"/>
</dbReference>
<dbReference type="GO" id="GO:0004518">
    <property type="term" value="F:nuclease activity"/>
    <property type="evidence" value="ECO:0007669"/>
    <property type="project" value="InterPro"/>
</dbReference>
<feature type="compositionally biased region" description="Acidic residues" evidence="1">
    <location>
        <begin position="150"/>
        <end position="162"/>
    </location>
</feature>
<dbReference type="SUPFAM" id="SSF103256">
    <property type="entry name" value="Hypothetical protein TM0160"/>
    <property type="match status" value="1"/>
</dbReference>
<evidence type="ECO:0000313" key="3">
    <source>
        <dbReference type="EMBL" id="PWJ54701.1"/>
    </source>
</evidence>
<evidence type="ECO:0000256" key="1">
    <source>
        <dbReference type="SAM" id="MobiDB-lite"/>
    </source>
</evidence>
<evidence type="ECO:0000259" key="2">
    <source>
        <dbReference type="PROSITE" id="PS51658"/>
    </source>
</evidence>
<sequence length="172" mass="18507">MRELEVVGVRVEMPSNNPIVLLREREGDRMLPIWIGAPEASAIAFAQQGVVPPRPLTHDLLKDVLAAVGRTLVEVRIVAMKDGVYHAELVLDGGTIVSARSSDAIALALRTGSPILGAEAVLADAGLPVPDQDEDEVEKFREFLDHVSAEDFEGDPPTEPGDDTPGRDTPDR</sequence>
<feature type="domain" description="BFN" evidence="2">
    <location>
        <begin position="1"/>
        <end position="129"/>
    </location>
</feature>
<dbReference type="Gene3D" id="3.10.690.10">
    <property type="entry name" value="Bifunctional nuclease domain"/>
    <property type="match status" value="1"/>
</dbReference>
<protein>
    <recommendedName>
        <fullName evidence="2">BFN domain-containing protein</fullName>
    </recommendedName>
</protein>
<evidence type="ECO:0000313" key="4">
    <source>
        <dbReference type="Proteomes" id="UP000245469"/>
    </source>
</evidence>
<dbReference type="OrthoDB" id="9788698at2"/>
<accession>A0A316AAQ5</accession>
<comment type="caution">
    <text evidence="3">The sequence shown here is derived from an EMBL/GenBank/DDBJ whole genome shotgun (WGS) entry which is preliminary data.</text>
</comment>
<dbReference type="PANTHER" id="PTHR15160">
    <property type="entry name" value="VON HIPPEL-LINDAU PROTEIN"/>
    <property type="match status" value="1"/>
</dbReference>
<keyword evidence="4" id="KW-1185">Reference proteome</keyword>
<dbReference type="AlphaFoldDB" id="A0A316AAQ5"/>
<dbReference type="PANTHER" id="PTHR15160:SF1">
    <property type="entry name" value="VON HIPPEL-LINDAU DISEASE TUMOR SUPPRESSOR"/>
    <property type="match status" value="1"/>
</dbReference>
<feature type="region of interest" description="Disordered" evidence="1">
    <location>
        <begin position="146"/>
        <end position="172"/>
    </location>
</feature>
<reference evidence="3 4" key="1">
    <citation type="submission" date="2018-03" db="EMBL/GenBank/DDBJ databases">
        <title>Genomic Encyclopedia of Archaeal and Bacterial Type Strains, Phase II (KMG-II): from individual species to whole genera.</title>
        <authorList>
            <person name="Goeker M."/>
        </authorList>
    </citation>
    <scope>NUCLEOTIDE SEQUENCE [LARGE SCALE GENOMIC DNA]</scope>
    <source>
        <strain evidence="3 4">DSM 44889</strain>
    </source>
</reference>
<dbReference type="EMBL" id="QGDQ01000006">
    <property type="protein sequence ID" value="PWJ54701.1"/>
    <property type="molecule type" value="Genomic_DNA"/>
</dbReference>
<proteinExistence type="predicted"/>